<comment type="subcellular location">
    <subcellularLocation>
        <location evidence="1">Cell membrane</location>
    </subcellularLocation>
</comment>
<dbReference type="GO" id="GO:0005886">
    <property type="term" value="C:plasma membrane"/>
    <property type="evidence" value="ECO:0007669"/>
    <property type="project" value="UniProtKB-SubCell"/>
</dbReference>
<dbReference type="Gene3D" id="2.60.40.2880">
    <property type="entry name" value="MmpS1-5, C-terminal soluble domain"/>
    <property type="match status" value="1"/>
</dbReference>
<dbReference type="RefSeq" id="WP_181243351.1">
    <property type="nucleotide sequence ID" value="NZ_PVTL01000004.1"/>
</dbReference>
<protein>
    <submittedName>
        <fullName evidence="8">MmpS family membrane protein</fullName>
    </submittedName>
</protein>
<evidence type="ECO:0000256" key="7">
    <source>
        <dbReference type="SAM" id="Phobius"/>
    </source>
</evidence>
<evidence type="ECO:0000256" key="4">
    <source>
        <dbReference type="ARBA" id="ARBA00022692"/>
    </source>
</evidence>
<evidence type="ECO:0000256" key="5">
    <source>
        <dbReference type="ARBA" id="ARBA00022989"/>
    </source>
</evidence>
<evidence type="ECO:0000256" key="2">
    <source>
        <dbReference type="ARBA" id="ARBA00007531"/>
    </source>
</evidence>
<dbReference type="Proteomes" id="UP000237983">
    <property type="component" value="Unassembled WGS sequence"/>
</dbReference>
<feature type="transmembrane region" description="Helical" evidence="7">
    <location>
        <begin position="41"/>
        <end position="59"/>
    </location>
</feature>
<keyword evidence="3" id="KW-1003">Cell membrane</keyword>
<feature type="transmembrane region" description="Helical" evidence="7">
    <location>
        <begin position="65"/>
        <end position="83"/>
    </location>
</feature>
<dbReference type="InterPro" id="IPR008693">
    <property type="entry name" value="MmpS"/>
</dbReference>
<reference evidence="8 9" key="1">
    <citation type="submission" date="2018-03" db="EMBL/GenBank/DDBJ databases">
        <title>Genomic Encyclopedia of Type Strains, Phase III (KMG-III): the genomes of soil and plant-associated and newly described type strains.</title>
        <authorList>
            <person name="Whitman W."/>
        </authorList>
    </citation>
    <scope>NUCLEOTIDE SEQUENCE [LARGE SCALE GENOMIC DNA]</scope>
    <source>
        <strain evidence="8 9">CGMCC 1.12484</strain>
    </source>
</reference>
<gene>
    <name evidence="8" type="ORF">B0I08_104143</name>
</gene>
<evidence type="ECO:0000313" key="9">
    <source>
        <dbReference type="Proteomes" id="UP000237983"/>
    </source>
</evidence>
<comment type="similarity">
    <text evidence="2">Belongs to the MmpS family.</text>
</comment>
<keyword evidence="6 7" id="KW-0472">Membrane</keyword>
<evidence type="ECO:0000256" key="6">
    <source>
        <dbReference type="ARBA" id="ARBA00023136"/>
    </source>
</evidence>
<keyword evidence="4 7" id="KW-0812">Transmembrane</keyword>
<name>A0A2T0VE52_9MICO</name>
<proteinExistence type="inferred from homology"/>
<dbReference type="InterPro" id="IPR038468">
    <property type="entry name" value="MmpS_C"/>
</dbReference>
<keyword evidence="5 7" id="KW-1133">Transmembrane helix</keyword>
<dbReference type="EMBL" id="PVTL01000004">
    <property type="protein sequence ID" value="PRY68441.1"/>
    <property type="molecule type" value="Genomic_DNA"/>
</dbReference>
<evidence type="ECO:0000256" key="1">
    <source>
        <dbReference type="ARBA" id="ARBA00004236"/>
    </source>
</evidence>
<dbReference type="Pfam" id="PF05423">
    <property type="entry name" value="Mycobact_memb"/>
    <property type="match status" value="1"/>
</dbReference>
<evidence type="ECO:0000313" key="8">
    <source>
        <dbReference type="EMBL" id="PRY68441.1"/>
    </source>
</evidence>
<feature type="transmembrane region" description="Helical" evidence="7">
    <location>
        <begin position="90"/>
        <end position="112"/>
    </location>
</feature>
<keyword evidence="9" id="KW-1185">Reference proteome</keyword>
<organism evidence="8 9">
    <name type="scientific">Glaciihabitans tibetensis</name>
    <dbReference type="NCBI Taxonomy" id="1266600"/>
    <lineage>
        <taxon>Bacteria</taxon>
        <taxon>Bacillati</taxon>
        <taxon>Actinomycetota</taxon>
        <taxon>Actinomycetes</taxon>
        <taxon>Micrococcales</taxon>
        <taxon>Microbacteriaceae</taxon>
        <taxon>Glaciihabitans</taxon>
    </lineage>
</organism>
<dbReference type="AlphaFoldDB" id="A0A2T0VE52"/>
<sequence>MDDAQKSNSPRAIIINVNYAQHNDSPYSAPFQVEIVRRGNGLGVTAIVLGSVALFGSIIPIVNFASGFLGFLGLIFGITGWALRGRRKAPAVVGTVLSSVAIVLSILLAIAYTAGIASAISGSINDSIGEGSSVATNGTLMYEVTGDGTDSTIAFTVLDAGRIGSEQVEAAALPFTREIVVTSGSAIDFSNFSLVASSGATGTTISCRITLDGMVIAEQIATGPYASVSCHAY</sequence>
<comment type="caution">
    <text evidence="8">The sequence shown here is derived from an EMBL/GenBank/DDBJ whole genome shotgun (WGS) entry which is preliminary data.</text>
</comment>
<evidence type="ECO:0000256" key="3">
    <source>
        <dbReference type="ARBA" id="ARBA00022475"/>
    </source>
</evidence>
<accession>A0A2T0VE52</accession>